<organism evidence="2 3">
    <name type="scientific">Zizania palustris</name>
    <name type="common">Northern wild rice</name>
    <dbReference type="NCBI Taxonomy" id="103762"/>
    <lineage>
        <taxon>Eukaryota</taxon>
        <taxon>Viridiplantae</taxon>
        <taxon>Streptophyta</taxon>
        <taxon>Embryophyta</taxon>
        <taxon>Tracheophyta</taxon>
        <taxon>Spermatophyta</taxon>
        <taxon>Magnoliopsida</taxon>
        <taxon>Liliopsida</taxon>
        <taxon>Poales</taxon>
        <taxon>Poaceae</taxon>
        <taxon>BOP clade</taxon>
        <taxon>Oryzoideae</taxon>
        <taxon>Oryzeae</taxon>
        <taxon>Zizaniinae</taxon>
        <taxon>Zizania</taxon>
    </lineage>
</organism>
<keyword evidence="3" id="KW-1185">Reference proteome</keyword>
<name>A0A8J5WCR2_ZIZPA</name>
<gene>
    <name evidence="2" type="ORF">GUJ93_ZPchr0010g11050</name>
</gene>
<comment type="caution">
    <text evidence="2">The sequence shown here is derived from an EMBL/GenBank/DDBJ whole genome shotgun (WGS) entry which is preliminary data.</text>
</comment>
<feature type="region of interest" description="Disordered" evidence="1">
    <location>
        <begin position="184"/>
        <end position="207"/>
    </location>
</feature>
<feature type="compositionally biased region" description="Basic and acidic residues" evidence="1">
    <location>
        <begin position="89"/>
        <end position="104"/>
    </location>
</feature>
<protein>
    <submittedName>
        <fullName evidence="2">Uncharacterized protein</fullName>
    </submittedName>
</protein>
<proteinExistence type="predicted"/>
<feature type="region of interest" description="Disordered" evidence="1">
    <location>
        <begin position="89"/>
        <end position="170"/>
    </location>
</feature>
<reference evidence="2" key="2">
    <citation type="submission" date="2021-02" db="EMBL/GenBank/DDBJ databases">
        <authorList>
            <person name="Kimball J.A."/>
            <person name="Haas M.W."/>
            <person name="Macchietto M."/>
            <person name="Kono T."/>
            <person name="Duquette J."/>
            <person name="Shao M."/>
        </authorList>
    </citation>
    <scope>NUCLEOTIDE SEQUENCE</scope>
    <source>
        <tissue evidence="2">Fresh leaf tissue</tissue>
    </source>
</reference>
<sequence length="207" mass="23189">MRISSHATNLCELVEKFEEVRVVKKMLRVVPEKYNKVAVAIEMLLDLNTMSIEELVGQLRVVEDRYDIKEVMDGVGQFLLTEEQWETRRRQRRDKERAHKDGIKKGGIVKQGGRKDDDEEEDDNSSGVSAWTTGDEGSGVGVGAVDAGMGARRPTALAREPRGRREEDDVTNFWSKRTVVREPNACDAGSRPSAGISHSFEMGSETH</sequence>
<evidence type="ECO:0000313" key="2">
    <source>
        <dbReference type="EMBL" id="KAG8088410.1"/>
    </source>
</evidence>
<evidence type="ECO:0000313" key="3">
    <source>
        <dbReference type="Proteomes" id="UP000729402"/>
    </source>
</evidence>
<evidence type="ECO:0000256" key="1">
    <source>
        <dbReference type="SAM" id="MobiDB-lite"/>
    </source>
</evidence>
<dbReference type="Proteomes" id="UP000729402">
    <property type="component" value="Unassembled WGS sequence"/>
</dbReference>
<dbReference type="EMBL" id="JAAALK010000082">
    <property type="protein sequence ID" value="KAG8088410.1"/>
    <property type="molecule type" value="Genomic_DNA"/>
</dbReference>
<dbReference type="AlphaFoldDB" id="A0A8J5WCR2"/>
<reference evidence="2" key="1">
    <citation type="journal article" date="2021" name="bioRxiv">
        <title>Whole Genome Assembly and Annotation of Northern Wild Rice, Zizania palustris L., Supports a Whole Genome Duplication in the Zizania Genus.</title>
        <authorList>
            <person name="Haas M."/>
            <person name="Kono T."/>
            <person name="Macchietto M."/>
            <person name="Millas R."/>
            <person name="McGilp L."/>
            <person name="Shao M."/>
            <person name="Duquette J."/>
            <person name="Hirsch C.N."/>
            <person name="Kimball J."/>
        </authorList>
    </citation>
    <scope>NUCLEOTIDE SEQUENCE</scope>
    <source>
        <tissue evidence="2">Fresh leaf tissue</tissue>
    </source>
</reference>
<accession>A0A8J5WCR2</accession>